<dbReference type="EMBL" id="MIEK01000039">
    <property type="protein sequence ID" value="OEH81652.1"/>
    <property type="molecule type" value="Genomic_DNA"/>
</dbReference>
<dbReference type="RefSeq" id="WP_069699361.1">
    <property type="nucleotide sequence ID" value="NZ_JAGGMA010000015.1"/>
</dbReference>
<reference evidence="1 2" key="1">
    <citation type="submission" date="2016-09" db="EMBL/GenBank/DDBJ databases">
        <authorList>
            <person name="Capua I."/>
            <person name="De Benedictis P."/>
            <person name="Joannis T."/>
            <person name="Lombin L.H."/>
            <person name="Cattoli G."/>
        </authorList>
    </citation>
    <scope>NUCLEOTIDE SEQUENCE [LARGE SCALE GENOMIC DNA]</scope>
    <source>
        <strain evidence="1 2">LMG 25899</strain>
    </source>
</reference>
<accession>A0A1E5KUV6</accession>
<keyword evidence="2" id="KW-1185">Reference proteome</keyword>
<protein>
    <submittedName>
        <fullName evidence="1">Uncharacterized protein</fullName>
    </submittedName>
</protein>
<evidence type="ECO:0000313" key="2">
    <source>
        <dbReference type="Proteomes" id="UP000095256"/>
    </source>
</evidence>
<gene>
    <name evidence="1" type="ORF">BCR26_15920</name>
</gene>
<name>A0A1E5KUV6_9ENTE</name>
<proteinExistence type="predicted"/>
<evidence type="ECO:0000313" key="1">
    <source>
        <dbReference type="EMBL" id="OEH81652.1"/>
    </source>
</evidence>
<sequence length="130" mass="14874">MNYEQRISALEQFKSSISNGTIEDNASSFSENVSGWKGGTAKDKYKTYISKVKKETSKAVTKRAAFLSKVDERIAYVQAKFNAEYQSYSAYFIGISDVDPIKDKQKKRIKLNGMSMDESVRNKIRRNFML</sequence>
<organism evidence="1 2">
    <name type="scientific">Enterococcus rivorum</name>
    <dbReference type="NCBI Taxonomy" id="762845"/>
    <lineage>
        <taxon>Bacteria</taxon>
        <taxon>Bacillati</taxon>
        <taxon>Bacillota</taxon>
        <taxon>Bacilli</taxon>
        <taxon>Lactobacillales</taxon>
        <taxon>Enterococcaceae</taxon>
        <taxon>Enterococcus</taxon>
    </lineage>
</organism>
<dbReference type="AlphaFoldDB" id="A0A1E5KUV6"/>
<dbReference type="OrthoDB" id="2221483at2"/>
<comment type="caution">
    <text evidence="1">The sequence shown here is derived from an EMBL/GenBank/DDBJ whole genome shotgun (WGS) entry which is preliminary data.</text>
</comment>
<dbReference type="STRING" id="762845.BCR26_15920"/>
<dbReference type="Proteomes" id="UP000095256">
    <property type="component" value="Unassembled WGS sequence"/>
</dbReference>